<keyword evidence="9" id="KW-1185">Reference proteome</keyword>
<reference evidence="9" key="1">
    <citation type="submission" date="2021-01" db="EMBL/GenBank/DDBJ databases">
        <title>Caligus Genome Assembly.</title>
        <authorList>
            <person name="Gallardo-Escarate C."/>
        </authorList>
    </citation>
    <scope>NUCLEOTIDE SEQUENCE [LARGE SCALE GENOMIC DNA]</scope>
</reference>
<feature type="non-terminal residue" evidence="8">
    <location>
        <position position="1"/>
    </location>
</feature>
<evidence type="ECO:0000256" key="3">
    <source>
        <dbReference type="ARBA" id="ARBA00022448"/>
    </source>
</evidence>
<keyword evidence="4 7" id="KW-0812">Transmembrane</keyword>
<evidence type="ECO:0000256" key="7">
    <source>
        <dbReference type="SAM" id="Phobius"/>
    </source>
</evidence>
<evidence type="ECO:0000256" key="4">
    <source>
        <dbReference type="ARBA" id="ARBA00022692"/>
    </source>
</evidence>
<keyword evidence="3" id="KW-0813">Transport</keyword>
<dbReference type="GO" id="GO:0016020">
    <property type="term" value="C:membrane"/>
    <property type="evidence" value="ECO:0007669"/>
    <property type="project" value="UniProtKB-SubCell"/>
</dbReference>
<organism evidence="8 9">
    <name type="scientific">Caligus rogercresseyi</name>
    <name type="common">Sea louse</name>
    <dbReference type="NCBI Taxonomy" id="217165"/>
    <lineage>
        <taxon>Eukaryota</taxon>
        <taxon>Metazoa</taxon>
        <taxon>Ecdysozoa</taxon>
        <taxon>Arthropoda</taxon>
        <taxon>Crustacea</taxon>
        <taxon>Multicrustacea</taxon>
        <taxon>Hexanauplia</taxon>
        <taxon>Copepoda</taxon>
        <taxon>Siphonostomatoida</taxon>
        <taxon>Caligidae</taxon>
        <taxon>Caligus</taxon>
    </lineage>
</organism>
<comment type="similarity">
    <text evidence="2">Belongs to the SLC29A/ENT transporter (TC 2.A.57) family.</text>
</comment>
<keyword evidence="6 7" id="KW-0472">Membrane</keyword>
<protein>
    <submittedName>
        <fullName evidence="8">Ent1</fullName>
    </submittedName>
</protein>
<evidence type="ECO:0000313" key="8">
    <source>
        <dbReference type="EMBL" id="QQP37371.1"/>
    </source>
</evidence>
<evidence type="ECO:0000256" key="5">
    <source>
        <dbReference type="ARBA" id="ARBA00022989"/>
    </source>
</evidence>
<evidence type="ECO:0000256" key="2">
    <source>
        <dbReference type="ARBA" id="ARBA00007965"/>
    </source>
</evidence>
<accession>A0A7T8GTT9</accession>
<dbReference type="Pfam" id="PF01733">
    <property type="entry name" value="Nucleoside_tran"/>
    <property type="match status" value="1"/>
</dbReference>
<feature type="transmembrane region" description="Helical" evidence="7">
    <location>
        <begin position="6"/>
        <end position="25"/>
    </location>
</feature>
<comment type="subcellular location">
    <subcellularLocation>
        <location evidence="1">Membrane</location>
        <topology evidence="1">Multi-pass membrane protein</topology>
    </subcellularLocation>
</comment>
<evidence type="ECO:0000256" key="1">
    <source>
        <dbReference type="ARBA" id="ARBA00004141"/>
    </source>
</evidence>
<evidence type="ECO:0000256" key="6">
    <source>
        <dbReference type="ARBA" id="ARBA00023136"/>
    </source>
</evidence>
<dbReference type="GO" id="GO:0005337">
    <property type="term" value="F:nucleoside transmembrane transporter activity"/>
    <property type="evidence" value="ECO:0007669"/>
    <property type="project" value="InterPro"/>
</dbReference>
<name>A0A7T8GTT9_CALRO</name>
<dbReference type="InterPro" id="IPR002259">
    <property type="entry name" value="Eqnu_transpt"/>
</dbReference>
<dbReference type="AlphaFoldDB" id="A0A7T8GTT9"/>
<proteinExistence type="inferred from homology"/>
<keyword evidence="5 7" id="KW-1133">Transmembrane helix</keyword>
<dbReference type="Proteomes" id="UP000595437">
    <property type="component" value="Chromosome 12"/>
</dbReference>
<gene>
    <name evidence="8" type="ORF">FKW44_017610</name>
</gene>
<sequence length="60" mass="6271">VNTDSWQKGFLAITLITIVTLNLAMSLLQGGMGGLAAGFPSEYMNAMTQGQAIGGVILVW</sequence>
<evidence type="ECO:0000313" key="9">
    <source>
        <dbReference type="Proteomes" id="UP000595437"/>
    </source>
</evidence>
<dbReference type="EMBL" id="CP045901">
    <property type="protein sequence ID" value="QQP37371.1"/>
    <property type="molecule type" value="Genomic_DNA"/>
</dbReference>